<dbReference type="RefSeq" id="WP_044850549.1">
    <property type="nucleotide sequence ID" value="NZ_CP016174.1"/>
</dbReference>
<evidence type="ECO:0000313" key="1">
    <source>
        <dbReference type="EMBL" id="ANN21753.1"/>
    </source>
</evidence>
<dbReference type="STRING" id="31958.SD37_14060"/>
<proteinExistence type="predicted"/>
<evidence type="ECO:0000313" key="2">
    <source>
        <dbReference type="Proteomes" id="UP000093695"/>
    </source>
</evidence>
<protein>
    <submittedName>
        <fullName evidence="1">Uncharacterized protein</fullName>
    </submittedName>
</protein>
<name>A0A193CBL1_AMYOR</name>
<dbReference type="KEGG" id="aori:SD37_14060"/>
<dbReference type="Proteomes" id="UP000093695">
    <property type="component" value="Chromosome"/>
</dbReference>
<dbReference type="EMBL" id="CP016174">
    <property type="protein sequence ID" value="ANN21753.1"/>
    <property type="molecule type" value="Genomic_DNA"/>
</dbReference>
<dbReference type="AlphaFoldDB" id="A0A193CBL1"/>
<accession>A0A193CBL1</accession>
<sequence length="117" mass="12880">MLPPGVTAQEITYRNGRKQVIYTAPYVSEGPVLVRDLLGRQAWMFMYAHFVFAWAEGAVQVQVSHGTLNGPKMLLWKGVSISAFWSGPALAEFGQAWAVEQMTGRRGTPAVVKDSLP</sequence>
<organism evidence="1 2">
    <name type="scientific">Amycolatopsis orientalis</name>
    <name type="common">Nocardia orientalis</name>
    <dbReference type="NCBI Taxonomy" id="31958"/>
    <lineage>
        <taxon>Bacteria</taxon>
        <taxon>Bacillati</taxon>
        <taxon>Actinomycetota</taxon>
        <taxon>Actinomycetes</taxon>
        <taxon>Pseudonocardiales</taxon>
        <taxon>Pseudonocardiaceae</taxon>
        <taxon>Amycolatopsis</taxon>
    </lineage>
</organism>
<keyword evidence="2" id="KW-1185">Reference proteome</keyword>
<gene>
    <name evidence="1" type="ORF">SD37_14060</name>
</gene>
<reference evidence="1 2" key="1">
    <citation type="journal article" date="2015" name="Genome Announc.">
        <title>Draft Genome Sequence of Norvancomycin-Producing Strain Amycolatopsis orientalis CPCC200066.</title>
        <authorList>
            <person name="Lei X."/>
            <person name="Yuan F."/>
            <person name="Shi Y."/>
            <person name="Li X."/>
            <person name="Wang L."/>
            <person name="Hong B."/>
        </authorList>
    </citation>
    <scope>NUCLEOTIDE SEQUENCE [LARGE SCALE GENOMIC DNA]</scope>
    <source>
        <strain evidence="1 2">B-37</strain>
    </source>
</reference>